<protein>
    <recommendedName>
        <fullName evidence="5">Ubiquitin-related modifier 1</fullName>
    </recommendedName>
</protein>
<accession>A0ABN8YRB3</accession>
<dbReference type="SUPFAM" id="SSF54285">
    <property type="entry name" value="MoaD/ThiS"/>
    <property type="match status" value="1"/>
</dbReference>
<dbReference type="Proteomes" id="UP001176941">
    <property type="component" value="Chromosome 22"/>
</dbReference>
<evidence type="ECO:0000313" key="8">
    <source>
        <dbReference type="Proteomes" id="UP001176941"/>
    </source>
</evidence>
<dbReference type="EMBL" id="OX459958">
    <property type="protein sequence ID" value="CAI9164059.1"/>
    <property type="molecule type" value="Genomic_DNA"/>
</dbReference>
<dbReference type="InterPro" id="IPR012675">
    <property type="entry name" value="Beta-grasp_dom_sf"/>
</dbReference>
<keyword evidence="8" id="KW-1185">Reference proteome</keyword>
<evidence type="ECO:0000256" key="2">
    <source>
        <dbReference type="ARBA" id="ARBA00022499"/>
    </source>
</evidence>
<evidence type="ECO:0000256" key="1">
    <source>
        <dbReference type="ARBA" id="ARBA00022490"/>
    </source>
</evidence>
<comment type="similarity">
    <text evidence="5">Belongs to the URM1 family.</text>
</comment>
<feature type="region of interest" description="Disordered" evidence="6">
    <location>
        <begin position="185"/>
        <end position="206"/>
    </location>
</feature>
<evidence type="ECO:0000256" key="4">
    <source>
        <dbReference type="ARBA" id="ARBA00022786"/>
    </source>
</evidence>
<dbReference type="Gene3D" id="3.10.20.30">
    <property type="match status" value="1"/>
</dbReference>
<name>A0ABN8YRB3_RANTA</name>
<keyword evidence="2" id="KW-1017">Isopeptide bond</keyword>
<sequence>MQLVQEQVVGEAPGTAGYEAWQHANTTSTPLVPQCDSTLVMSEFGGGAGLLFQGMKKHQVTLPGQEEPWNIQNLLTWVKKNLLKEKPELFIPGDSLQPGILVLMNNTNWEPLDGLLRPSPPPAKGCLHSAHSASRGKEEENAAGQSEAYANSPCHSPVYPSLRWVSTSAEGWGVELGAGMWGLESNPGKGTAVDHEETGVRSSTTRSARGGSLDLCRSKVPLLRDVQSAGLSSCSGPCLLGHMGGLPLELTRGPPPSLPPPCPYSL</sequence>
<dbReference type="InterPro" id="IPR016155">
    <property type="entry name" value="Mopterin_synth/thiamin_S_b"/>
</dbReference>
<evidence type="ECO:0000256" key="6">
    <source>
        <dbReference type="SAM" id="MobiDB-lite"/>
    </source>
</evidence>
<reference evidence="7" key="1">
    <citation type="submission" date="2023-04" db="EMBL/GenBank/DDBJ databases">
        <authorList>
            <consortium name="ELIXIR-Norway"/>
        </authorList>
    </citation>
    <scope>NUCLEOTIDE SEQUENCE [LARGE SCALE GENOMIC DNA]</scope>
</reference>
<proteinExistence type="inferred from homology"/>
<dbReference type="Pfam" id="PF09138">
    <property type="entry name" value="Urm1"/>
    <property type="match status" value="1"/>
</dbReference>
<dbReference type="PANTHER" id="PTHR14986">
    <property type="entry name" value="RURM1 PROTEIN"/>
    <property type="match status" value="1"/>
</dbReference>
<dbReference type="InterPro" id="IPR015221">
    <property type="entry name" value="Urm1"/>
</dbReference>
<comment type="pathway">
    <text evidence="5">tRNA modification; 5-methoxycarbonylmethyl-2-thiouridine-tRNA biosynthesis.</text>
</comment>
<evidence type="ECO:0000256" key="3">
    <source>
        <dbReference type="ARBA" id="ARBA00022694"/>
    </source>
</evidence>
<keyword evidence="1 5" id="KW-0963">Cytoplasm</keyword>
<evidence type="ECO:0000256" key="5">
    <source>
        <dbReference type="RuleBase" id="RU361182"/>
    </source>
</evidence>
<evidence type="ECO:0000313" key="7">
    <source>
        <dbReference type="EMBL" id="CAI9164059.1"/>
    </source>
</evidence>
<feature type="region of interest" description="Disordered" evidence="6">
    <location>
        <begin position="120"/>
        <end position="150"/>
    </location>
</feature>
<keyword evidence="4" id="KW-0833">Ubl conjugation pathway</keyword>
<dbReference type="CDD" id="cd01764">
    <property type="entry name" value="Ubl_Urm1"/>
    <property type="match status" value="1"/>
</dbReference>
<comment type="subcellular location">
    <subcellularLocation>
        <location evidence="5">Cytoplasm</location>
    </subcellularLocation>
</comment>
<gene>
    <name evidence="7" type="ORF">MRATA1EN1_LOCUS13021</name>
</gene>
<keyword evidence="3 5" id="KW-0819">tRNA processing</keyword>
<organism evidence="7 8">
    <name type="scientific">Rangifer tarandus platyrhynchus</name>
    <name type="common">Svalbard reindeer</name>
    <dbReference type="NCBI Taxonomy" id="3082113"/>
    <lineage>
        <taxon>Eukaryota</taxon>
        <taxon>Metazoa</taxon>
        <taxon>Chordata</taxon>
        <taxon>Craniata</taxon>
        <taxon>Vertebrata</taxon>
        <taxon>Euteleostomi</taxon>
        <taxon>Mammalia</taxon>
        <taxon>Eutheria</taxon>
        <taxon>Laurasiatheria</taxon>
        <taxon>Artiodactyla</taxon>
        <taxon>Ruminantia</taxon>
        <taxon>Pecora</taxon>
        <taxon>Cervidae</taxon>
        <taxon>Odocoileinae</taxon>
        <taxon>Rangifer</taxon>
    </lineage>
</organism>